<feature type="domain" description="RlmI-like PUA" evidence="4">
    <location>
        <begin position="7"/>
        <end position="67"/>
    </location>
</feature>
<dbReference type="GO" id="GO:0003723">
    <property type="term" value="F:RNA binding"/>
    <property type="evidence" value="ECO:0007669"/>
    <property type="project" value="InterPro"/>
</dbReference>
<reference evidence="5" key="1">
    <citation type="journal article" date="2020" name="mSystems">
        <title>Genome- and Community-Level Interaction Insights into Carbon Utilization and Element Cycling Functions of Hydrothermarchaeota in Hydrothermal Sediment.</title>
        <authorList>
            <person name="Zhou Z."/>
            <person name="Liu Y."/>
            <person name="Xu W."/>
            <person name="Pan J."/>
            <person name="Luo Z.H."/>
            <person name="Li M."/>
        </authorList>
    </citation>
    <scope>NUCLEOTIDE SEQUENCE [LARGE SCALE GENOMIC DNA]</scope>
    <source>
        <strain evidence="5">HyVt-533</strain>
    </source>
</reference>
<dbReference type="GO" id="GO:0008168">
    <property type="term" value="F:methyltransferase activity"/>
    <property type="evidence" value="ECO:0007669"/>
    <property type="project" value="UniProtKB-KW"/>
</dbReference>
<gene>
    <name evidence="5" type="ORF">ENJ96_01870</name>
</gene>
<evidence type="ECO:0000259" key="4">
    <source>
        <dbReference type="Pfam" id="PF17785"/>
    </source>
</evidence>
<keyword evidence="1 5" id="KW-0489">Methyltransferase</keyword>
<keyword evidence="2" id="KW-0808">Transferase</keyword>
<organism evidence="5">
    <name type="scientific">Thermodesulfatator atlanticus</name>
    <dbReference type="NCBI Taxonomy" id="501497"/>
    <lineage>
        <taxon>Bacteria</taxon>
        <taxon>Pseudomonadati</taxon>
        <taxon>Thermodesulfobacteriota</taxon>
        <taxon>Thermodesulfobacteria</taxon>
        <taxon>Thermodesulfobacteriales</taxon>
        <taxon>Thermodesulfatatoraceae</taxon>
        <taxon>Thermodesulfatator</taxon>
    </lineage>
</organism>
<dbReference type="Proteomes" id="UP000886101">
    <property type="component" value="Unassembled WGS sequence"/>
</dbReference>
<dbReference type="Pfam" id="PF17785">
    <property type="entry name" value="PUA_3"/>
    <property type="match status" value="1"/>
</dbReference>
<dbReference type="SUPFAM" id="SSF88697">
    <property type="entry name" value="PUA domain-like"/>
    <property type="match status" value="1"/>
</dbReference>
<dbReference type="EMBL" id="DROK01000054">
    <property type="protein sequence ID" value="HHI96579.1"/>
    <property type="molecule type" value="Genomic_DNA"/>
</dbReference>
<comment type="caution">
    <text evidence="5">The sequence shown here is derived from an EMBL/GenBank/DDBJ whole genome shotgun (WGS) entry which is preliminary data.</text>
</comment>
<dbReference type="InterPro" id="IPR041532">
    <property type="entry name" value="RlmI-like_PUA"/>
</dbReference>
<dbReference type="AlphaFoldDB" id="A0A7V5NYI4"/>
<dbReference type="InterPro" id="IPR036974">
    <property type="entry name" value="PUA_sf"/>
</dbReference>
<accession>A0A7V5NYI4</accession>
<dbReference type="Gene3D" id="2.30.130.10">
    <property type="entry name" value="PUA domain"/>
    <property type="match status" value="1"/>
</dbReference>
<evidence type="ECO:0000256" key="3">
    <source>
        <dbReference type="ARBA" id="ARBA00022691"/>
    </source>
</evidence>
<evidence type="ECO:0000256" key="1">
    <source>
        <dbReference type="ARBA" id="ARBA00022603"/>
    </source>
</evidence>
<feature type="non-terminal residue" evidence="5">
    <location>
        <position position="103"/>
    </location>
</feature>
<evidence type="ECO:0000256" key="2">
    <source>
        <dbReference type="ARBA" id="ARBA00022679"/>
    </source>
</evidence>
<dbReference type="InterPro" id="IPR015947">
    <property type="entry name" value="PUA-like_sf"/>
</dbReference>
<evidence type="ECO:0000313" key="5">
    <source>
        <dbReference type="EMBL" id="HHI96579.1"/>
    </source>
</evidence>
<dbReference type="GO" id="GO:0032259">
    <property type="term" value="P:methylation"/>
    <property type="evidence" value="ECO:0007669"/>
    <property type="project" value="UniProtKB-KW"/>
</dbReference>
<keyword evidence="3" id="KW-0949">S-adenosyl-L-methionine</keyword>
<sequence length="103" mass="11652">MTEAAVLNKPGVQKLLAGRLWFGKRDFQKVPDLAPGEIARVLTPEGQFGGLAYFNPKSSILARLLSREETEIGEEFFINRFQRALSLRQKVYRGEGCFRLVHA</sequence>
<name>A0A7V5NYI4_9BACT</name>
<proteinExistence type="predicted"/>
<protein>
    <submittedName>
        <fullName evidence="5">rRNA large subunit methyltransferase I</fullName>
    </submittedName>
</protein>